<proteinExistence type="predicted"/>
<name>A0A0H5SM15_HERHM</name>
<keyword evidence="3" id="KW-1185">Reference proteome</keyword>
<evidence type="ECO:0000313" key="2">
    <source>
        <dbReference type="EMBL" id="CRZ35851.1"/>
    </source>
</evidence>
<organism evidence="2 3">
    <name type="scientific">Herbinix hemicellulosilytica</name>
    <dbReference type="NCBI Taxonomy" id="1564487"/>
    <lineage>
        <taxon>Bacteria</taxon>
        <taxon>Bacillati</taxon>
        <taxon>Bacillota</taxon>
        <taxon>Clostridia</taxon>
        <taxon>Lachnospirales</taxon>
        <taxon>Lachnospiraceae</taxon>
        <taxon>Herbinix</taxon>
    </lineage>
</organism>
<dbReference type="EMBL" id="CVTD020000029">
    <property type="protein sequence ID" value="CRZ35851.1"/>
    <property type="molecule type" value="Genomic_DNA"/>
</dbReference>
<accession>A0A0H5SM15</accession>
<dbReference type="Proteomes" id="UP000236497">
    <property type="component" value="Unassembled WGS sequence"/>
</dbReference>
<feature type="transmembrane region" description="Helical" evidence="1">
    <location>
        <begin position="113"/>
        <end position="137"/>
    </location>
</feature>
<feature type="transmembrane region" description="Helical" evidence="1">
    <location>
        <begin position="149"/>
        <end position="168"/>
    </location>
</feature>
<gene>
    <name evidence="2" type="ORF">HHT355_2670</name>
</gene>
<feature type="transmembrane region" description="Helical" evidence="1">
    <location>
        <begin position="54"/>
        <end position="75"/>
    </location>
</feature>
<evidence type="ECO:0000256" key="1">
    <source>
        <dbReference type="SAM" id="Phobius"/>
    </source>
</evidence>
<keyword evidence="1" id="KW-0472">Membrane</keyword>
<reference evidence="2 3" key="1">
    <citation type="submission" date="2015-06" db="EMBL/GenBank/DDBJ databases">
        <authorList>
            <person name="Wibberg Daniel"/>
        </authorList>
    </citation>
    <scope>NUCLEOTIDE SEQUENCE [LARGE SCALE GENOMIC DNA]</scope>
    <source>
        <strain evidence="2 3">T3/55T</strain>
    </source>
</reference>
<keyword evidence="1" id="KW-0812">Transmembrane</keyword>
<feature type="transmembrane region" description="Helical" evidence="1">
    <location>
        <begin position="27"/>
        <end position="48"/>
    </location>
</feature>
<feature type="transmembrane region" description="Helical" evidence="1">
    <location>
        <begin position="189"/>
        <end position="211"/>
    </location>
</feature>
<protein>
    <submittedName>
        <fullName evidence="2">Putative membrane protein</fullName>
    </submittedName>
</protein>
<keyword evidence="1" id="KW-1133">Transmembrane helix</keyword>
<dbReference type="RefSeq" id="WP_103203907.1">
    <property type="nucleotide sequence ID" value="NZ_CVTD020000029.1"/>
</dbReference>
<sequence length="221" mass="26599">MNKYNIINGKKKRRIDAIIKNKKKEILINYFFSPSFFYMVIFASMHYFFDMDSIFLNTFGVVIIDIVASFIYYIMYLQQVRRDEINIYYENKKNKPFMVPLINKSIGEYETIAAFKIILFLILSIFVCIYYVIFAYILKSIEFMSASNAFEYAMFLISIAYFDVFWEGGVKKINYNFKRIRCLTKEDKIYKKIFFYILLFAVAMYQLYTFISDINFALKFL</sequence>
<evidence type="ECO:0000313" key="3">
    <source>
        <dbReference type="Proteomes" id="UP000236497"/>
    </source>
</evidence>
<dbReference type="AlphaFoldDB" id="A0A0H5SM15"/>